<dbReference type="PANTHER" id="PTHR21724">
    <property type="entry name" value="SHKT DOMAIN-CONTAINING PROTEIN"/>
    <property type="match status" value="1"/>
</dbReference>
<feature type="disulfide bond" evidence="1">
    <location>
        <begin position="298"/>
        <end position="332"/>
    </location>
</feature>
<feature type="domain" description="ShKT" evidence="2">
    <location>
        <begin position="298"/>
        <end position="332"/>
    </location>
</feature>
<comment type="caution">
    <text evidence="1">Lacks conserved residue(s) required for the propagation of feature annotation.</text>
</comment>
<feature type="domain" description="ShKT" evidence="2">
    <location>
        <begin position="342"/>
        <end position="376"/>
    </location>
</feature>
<comment type="caution">
    <text evidence="3">The sequence shown here is derived from an EMBL/GenBank/DDBJ whole genome shotgun (WGS) entry which is preliminary data.</text>
</comment>
<name>A0A4V5ZZ98_STECR</name>
<feature type="disulfide bond" evidence="1">
    <location>
        <begin position="121"/>
        <end position="155"/>
    </location>
</feature>
<dbReference type="PANTHER" id="PTHR21724:SF109">
    <property type="entry name" value="SHKT DOMAIN-CONTAINING PROTEIN"/>
    <property type="match status" value="1"/>
</dbReference>
<feature type="disulfide bond" evidence="1">
    <location>
        <begin position="342"/>
        <end position="376"/>
    </location>
</feature>
<feature type="domain" description="ShKT" evidence="2">
    <location>
        <begin position="121"/>
        <end position="155"/>
    </location>
</feature>
<proteinExistence type="predicted"/>
<evidence type="ECO:0000259" key="2">
    <source>
        <dbReference type="PROSITE" id="PS51670"/>
    </source>
</evidence>
<dbReference type="EMBL" id="AZBU02000008">
    <property type="protein sequence ID" value="TKR66805.1"/>
    <property type="molecule type" value="Genomic_DNA"/>
</dbReference>
<dbReference type="InterPro" id="IPR003582">
    <property type="entry name" value="ShKT_dom"/>
</dbReference>
<feature type="domain" description="ShKT" evidence="2">
    <location>
        <begin position="254"/>
        <end position="288"/>
    </location>
</feature>
<sequence>MDIACPLNAKLCNDSNYFELMTRTCCFTCGRCRELNSAGPQCVDKNPICPKSKSLCLLSSYQALCPYTCDSCKFKTCKDIAPDQCLEKEYRMICQDGLFYDFMTQMCPKSCGRCGEKVSNCVDKMADCRNSKELCDKDEYYDMLTTMCPRTCNRCGGLQLKEDLNCADSSAECELAGPYCKRAGFDEILIRCQITCGICDPKCYDKSSACEKQKNLCSNKRYAEQLKQICPLTCRYCTPDLTPSPEPEKPGHTCKNKILNCPTNKWACTDPTYVEFMKDRCALSCGYCGSPKKDNYDCEDEYSNCGSLASLCNDPDYYYEIQLKCPKTCGLCSGHPIVTAFCCDRTPDCYRKARQCSDPTYYSMMTELCPYTCGKCGQRRPLVPRKATCQDHHPHCFAWVSAGFCQSPHCSPEYKAKNCSKSCGYCS</sequence>
<dbReference type="Pfam" id="PF01549">
    <property type="entry name" value="ShK"/>
    <property type="match status" value="10"/>
</dbReference>
<dbReference type="STRING" id="34508.A0A4V5ZZ98"/>
<keyword evidence="4" id="KW-1185">Reference proteome</keyword>
<dbReference type="Gene3D" id="1.10.10.1870">
    <property type="entry name" value="ShTK domain-like"/>
    <property type="match status" value="3"/>
</dbReference>
<accession>A0A4V5ZZ98</accession>
<dbReference type="AlphaFoldDB" id="A0A4V5ZZ98"/>
<evidence type="ECO:0000313" key="4">
    <source>
        <dbReference type="Proteomes" id="UP000298663"/>
    </source>
</evidence>
<dbReference type="OrthoDB" id="5819406at2759"/>
<evidence type="ECO:0000256" key="1">
    <source>
        <dbReference type="PROSITE-ProRule" id="PRU01005"/>
    </source>
</evidence>
<gene>
    <name evidence="3" type="ORF">L596_023043</name>
</gene>
<dbReference type="SMART" id="SM00254">
    <property type="entry name" value="ShKT"/>
    <property type="match status" value="9"/>
</dbReference>
<dbReference type="Proteomes" id="UP000298663">
    <property type="component" value="Unassembled WGS sequence"/>
</dbReference>
<keyword evidence="1" id="KW-1015">Disulfide bond</keyword>
<feature type="domain" description="ShKT" evidence="2">
    <location>
        <begin position="389"/>
        <end position="426"/>
    </location>
</feature>
<dbReference type="PROSITE" id="PS51670">
    <property type="entry name" value="SHKT"/>
    <property type="match status" value="5"/>
</dbReference>
<reference evidence="3 4" key="2">
    <citation type="journal article" date="2019" name="G3 (Bethesda)">
        <title>Hybrid Assembly of the Genome of the Entomopathogenic Nematode Steinernema carpocapsae Identifies the X-Chromosome.</title>
        <authorList>
            <person name="Serra L."/>
            <person name="Macchietto M."/>
            <person name="Macias-Munoz A."/>
            <person name="McGill C.J."/>
            <person name="Rodriguez I.M."/>
            <person name="Rodriguez B."/>
            <person name="Murad R."/>
            <person name="Mortazavi A."/>
        </authorList>
    </citation>
    <scope>NUCLEOTIDE SEQUENCE [LARGE SCALE GENOMIC DNA]</scope>
    <source>
        <strain evidence="3 4">ALL</strain>
    </source>
</reference>
<feature type="disulfide bond" evidence="1">
    <location>
        <begin position="254"/>
        <end position="288"/>
    </location>
</feature>
<dbReference type="Gene3D" id="1.10.10.1940">
    <property type="match status" value="4"/>
</dbReference>
<organism evidence="3 4">
    <name type="scientific">Steinernema carpocapsae</name>
    <name type="common">Entomopathogenic nematode</name>
    <dbReference type="NCBI Taxonomy" id="34508"/>
    <lineage>
        <taxon>Eukaryota</taxon>
        <taxon>Metazoa</taxon>
        <taxon>Ecdysozoa</taxon>
        <taxon>Nematoda</taxon>
        <taxon>Chromadorea</taxon>
        <taxon>Rhabditida</taxon>
        <taxon>Tylenchina</taxon>
        <taxon>Panagrolaimomorpha</taxon>
        <taxon>Strongyloidoidea</taxon>
        <taxon>Steinernematidae</taxon>
        <taxon>Steinernema</taxon>
    </lineage>
</organism>
<reference evidence="3 4" key="1">
    <citation type="journal article" date="2015" name="Genome Biol.">
        <title>Comparative genomics of Steinernema reveals deeply conserved gene regulatory networks.</title>
        <authorList>
            <person name="Dillman A.R."/>
            <person name="Macchietto M."/>
            <person name="Porter C.F."/>
            <person name="Rogers A."/>
            <person name="Williams B."/>
            <person name="Antoshechkin I."/>
            <person name="Lee M.M."/>
            <person name="Goodwin Z."/>
            <person name="Lu X."/>
            <person name="Lewis E.E."/>
            <person name="Goodrich-Blair H."/>
            <person name="Stock S.P."/>
            <person name="Adams B.J."/>
            <person name="Sternberg P.W."/>
            <person name="Mortazavi A."/>
        </authorList>
    </citation>
    <scope>NUCLEOTIDE SEQUENCE [LARGE SCALE GENOMIC DNA]</scope>
    <source>
        <strain evidence="3 4">ALL</strain>
    </source>
</reference>
<evidence type="ECO:0000313" key="3">
    <source>
        <dbReference type="EMBL" id="TKR66805.1"/>
    </source>
</evidence>
<protein>
    <recommendedName>
        <fullName evidence="2">ShKT domain-containing protein</fullName>
    </recommendedName>
</protein>